<dbReference type="SUPFAM" id="SSF53474">
    <property type="entry name" value="alpha/beta-Hydrolases"/>
    <property type="match status" value="1"/>
</dbReference>
<evidence type="ECO:0008006" key="5">
    <source>
        <dbReference type="Google" id="ProtNLM"/>
    </source>
</evidence>
<feature type="region of interest" description="Disordered" evidence="1">
    <location>
        <begin position="21"/>
        <end position="44"/>
    </location>
</feature>
<dbReference type="InterPro" id="IPR029058">
    <property type="entry name" value="AB_hydrolase_fold"/>
</dbReference>
<keyword evidence="2" id="KW-0732">Signal</keyword>
<feature type="chain" id="PRO_5027966230" description="Secretory lipase" evidence="2">
    <location>
        <begin position="28"/>
        <end position="400"/>
    </location>
</feature>
<dbReference type="PIRSF" id="PIRSF029171">
    <property type="entry name" value="Esterase_LipA"/>
    <property type="match status" value="1"/>
</dbReference>
<name>A0A7D6VCB7_9NOCA</name>
<dbReference type="Gene3D" id="1.10.260.130">
    <property type="match status" value="1"/>
</dbReference>
<dbReference type="GO" id="GO:0016042">
    <property type="term" value="P:lipid catabolic process"/>
    <property type="evidence" value="ECO:0007669"/>
    <property type="project" value="InterPro"/>
</dbReference>
<evidence type="ECO:0000256" key="2">
    <source>
        <dbReference type="SAM" id="SignalP"/>
    </source>
</evidence>
<protein>
    <recommendedName>
        <fullName evidence="5">Secretory lipase</fullName>
    </recommendedName>
</protein>
<feature type="signal peptide" evidence="2">
    <location>
        <begin position="1"/>
        <end position="27"/>
    </location>
</feature>
<dbReference type="EMBL" id="CP059399">
    <property type="protein sequence ID" value="QLY33052.1"/>
    <property type="molecule type" value="Genomic_DNA"/>
</dbReference>
<dbReference type="GO" id="GO:0004806">
    <property type="term" value="F:triacylglycerol lipase activity"/>
    <property type="evidence" value="ECO:0007669"/>
    <property type="project" value="InterPro"/>
</dbReference>
<accession>A0A7D6VCB7</accession>
<dbReference type="Proteomes" id="UP000515512">
    <property type="component" value="Chromosome"/>
</dbReference>
<dbReference type="PANTHER" id="PTHR34853:SF1">
    <property type="entry name" value="LIPASE 5"/>
    <property type="match status" value="1"/>
</dbReference>
<dbReference type="AlphaFoldDB" id="A0A7D6VCB7"/>
<dbReference type="Pfam" id="PF03583">
    <property type="entry name" value="LIP"/>
    <property type="match status" value="1"/>
</dbReference>
<dbReference type="PANTHER" id="PTHR34853">
    <property type="match status" value="1"/>
</dbReference>
<proteinExistence type="predicted"/>
<evidence type="ECO:0000313" key="3">
    <source>
        <dbReference type="EMBL" id="QLY33052.1"/>
    </source>
</evidence>
<sequence>MSRRMIRSMIAAVAIAAGLTSMPQGHADPGTPPLPGQDPFYTQPESLRGARMGQIVDSRPITLTGVSTQAPVTAWQVKYVSQDTKGKSWTTMATVIRPSGQTGAPKLVSFQPWIDALDTRCNPSYQLRAGVPYLASTGMIAENGNLATFLDHGFTVVVPDYLGPENQFAAGYVEGRNTLDGIRAALNFEPAGLDGANTPVALFGYSGGARGTEFAAELAADYAPELRIVGSAAGGLPADMGKSAEIMNGGPFGGINFSSAYGLARAYPELNIPAMFTDPGLEPALSGMCQTQILASYPFTPMQSKTVDGMWPLGEPEVAAVLDTLKAGRYGTPNAPVYLFMADHDQIAVTERARDLVADYRGRGVDITYVEYPGTEHVTAESAGSPAAIAWVADRLNAAN</sequence>
<dbReference type="Gene3D" id="3.40.50.1820">
    <property type="entry name" value="alpha/beta hydrolase"/>
    <property type="match status" value="1"/>
</dbReference>
<evidence type="ECO:0000313" key="4">
    <source>
        <dbReference type="Proteomes" id="UP000515512"/>
    </source>
</evidence>
<dbReference type="RefSeq" id="WP_181584216.1">
    <property type="nucleotide sequence ID" value="NZ_CP059399.1"/>
</dbReference>
<keyword evidence="4" id="KW-1185">Reference proteome</keyword>
<reference evidence="3 4" key="1">
    <citation type="submission" date="2020-07" db="EMBL/GenBank/DDBJ databases">
        <authorList>
            <person name="Zhuang K."/>
            <person name="Ran Y."/>
        </authorList>
    </citation>
    <scope>NUCLEOTIDE SEQUENCE [LARGE SCALE GENOMIC DNA]</scope>
    <source>
        <strain evidence="3 4">WCH-YHL-001</strain>
    </source>
</reference>
<organism evidence="3 4">
    <name type="scientific">Nocardia huaxiensis</name>
    <dbReference type="NCBI Taxonomy" id="2755382"/>
    <lineage>
        <taxon>Bacteria</taxon>
        <taxon>Bacillati</taxon>
        <taxon>Actinomycetota</taxon>
        <taxon>Actinomycetes</taxon>
        <taxon>Mycobacteriales</taxon>
        <taxon>Nocardiaceae</taxon>
        <taxon>Nocardia</taxon>
    </lineage>
</organism>
<evidence type="ECO:0000256" key="1">
    <source>
        <dbReference type="SAM" id="MobiDB-lite"/>
    </source>
</evidence>
<gene>
    <name evidence="3" type="ORF">H0264_13170</name>
</gene>
<dbReference type="KEGG" id="nhu:H0264_13170"/>
<dbReference type="InterPro" id="IPR005152">
    <property type="entry name" value="Lipase_secreted"/>
</dbReference>